<dbReference type="Proteomes" id="UP000000657">
    <property type="component" value="Chromosome"/>
</dbReference>
<dbReference type="HOGENOM" id="CLU_049438_0_0_11"/>
<protein>
    <recommendedName>
        <fullName evidence="4">Lanthionine synthetase</fullName>
    </recommendedName>
</protein>
<reference evidence="2 3" key="1">
    <citation type="journal article" date="2007" name="Genome Res.">
        <title>Genome characteristics of facultatively symbiotic Frankia sp. strains reflect host range and host plant biogeography.</title>
        <authorList>
            <person name="Normand P."/>
            <person name="Lapierre P."/>
            <person name="Tisa L.S."/>
            <person name="Gogarten J.P."/>
            <person name="Alloisio N."/>
            <person name="Bagnarol E."/>
            <person name="Bassi C.A."/>
            <person name="Berry A.M."/>
            <person name="Bickhart D.M."/>
            <person name="Choisne N."/>
            <person name="Couloux A."/>
            <person name="Cournoyer B."/>
            <person name="Cruveiller S."/>
            <person name="Daubin V."/>
            <person name="Demange N."/>
            <person name="Francino M.P."/>
            <person name="Goltsman E."/>
            <person name="Huang Y."/>
            <person name="Kopp O.R."/>
            <person name="Labarre L."/>
            <person name="Lapidus A."/>
            <person name="Lavire C."/>
            <person name="Marechal J."/>
            <person name="Martinez M."/>
            <person name="Mastronunzio J.E."/>
            <person name="Mullin B.C."/>
            <person name="Niemann J."/>
            <person name="Pujic P."/>
            <person name="Rawnsley T."/>
            <person name="Rouy Z."/>
            <person name="Schenowitz C."/>
            <person name="Sellstedt A."/>
            <person name="Tavares F."/>
            <person name="Tomkins J.P."/>
            <person name="Vallenet D."/>
            <person name="Valverde C."/>
            <person name="Wall L.G."/>
            <person name="Wang Y."/>
            <person name="Medigue C."/>
            <person name="Benson D.R."/>
        </authorList>
    </citation>
    <scope>NUCLEOTIDE SEQUENCE [LARGE SCALE GENOMIC DNA]</scope>
    <source>
        <strain evidence="3">DSM 45986 / CECT 9034 / ACN14a</strain>
    </source>
</reference>
<dbReference type="GO" id="GO:0031179">
    <property type="term" value="P:peptide modification"/>
    <property type="evidence" value="ECO:0007669"/>
    <property type="project" value="InterPro"/>
</dbReference>
<evidence type="ECO:0000256" key="1">
    <source>
        <dbReference type="PIRSR" id="PIRSR607822-1"/>
    </source>
</evidence>
<dbReference type="KEGG" id="fal:FRAAL6343"/>
<dbReference type="Pfam" id="PF05147">
    <property type="entry name" value="LANC_like"/>
    <property type="match status" value="1"/>
</dbReference>
<evidence type="ECO:0000313" key="3">
    <source>
        <dbReference type="Proteomes" id="UP000000657"/>
    </source>
</evidence>
<dbReference type="GO" id="GO:0046872">
    <property type="term" value="F:metal ion binding"/>
    <property type="evidence" value="ECO:0007669"/>
    <property type="project" value="UniProtKB-KW"/>
</dbReference>
<dbReference type="SMART" id="SM01260">
    <property type="entry name" value="LANC_like"/>
    <property type="match status" value="1"/>
</dbReference>
<sequence>MTLTAAEATRQSLARGAVGTALLQVERALAGSGDWETARTTIRRAVAGPVDAAEHTGLYYGAPALAFLLHTVSDQHPRYRAASEALIEHVLSLARRRLATAAGRIERGEAATFAEFDVFYGLTGIGALLLRCSPGSDVLAEILRYVISLTRPHRQDSIELPGWWVAHDPDEILPTPGGHANFGMAHGAAGLLAFLALAAARGCLVDGQPEAIAVLTGWFDRWRQDGADGPWWPQWITREELGTGRPAQPRPDRGSWCYGTAGIARAQQLAAIATGDPRRVEAAEDALAASLTDIQLDRITEPGLCHGMAGIYQTAYRAARDAQTPALGRRLPALAARLAQHAGPFGDQDDKGGLLTGSAGVALALETARHTGPPRTGWDACLLIT</sequence>
<name>Q0RC62_FRAAA</name>
<dbReference type="InterPro" id="IPR033889">
    <property type="entry name" value="LanC"/>
</dbReference>
<feature type="binding site" evidence="1">
    <location>
        <position position="257"/>
    </location>
    <ligand>
        <name>Zn(2+)</name>
        <dbReference type="ChEBI" id="CHEBI:29105"/>
    </ligand>
</feature>
<evidence type="ECO:0000313" key="2">
    <source>
        <dbReference type="EMBL" id="CAJ64966.1"/>
    </source>
</evidence>
<keyword evidence="1" id="KW-0479">Metal-binding</keyword>
<dbReference type="CDD" id="cd04793">
    <property type="entry name" value="LanC"/>
    <property type="match status" value="1"/>
</dbReference>
<keyword evidence="3" id="KW-1185">Reference proteome</keyword>
<dbReference type="eggNOG" id="COG4403">
    <property type="taxonomic scope" value="Bacteria"/>
</dbReference>
<proteinExistence type="predicted"/>
<dbReference type="STRING" id="326424.FRAAL6343"/>
<evidence type="ECO:0008006" key="4">
    <source>
        <dbReference type="Google" id="ProtNLM"/>
    </source>
</evidence>
<dbReference type="AlphaFoldDB" id="Q0RC62"/>
<accession>Q0RC62</accession>
<dbReference type="Gene3D" id="1.50.10.20">
    <property type="match status" value="1"/>
</dbReference>
<keyword evidence="1" id="KW-0862">Zinc</keyword>
<dbReference type="PRINTS" id="PR01955">
    <property type="entry name" value="LANCFRANKIA"/>
</dbReference>
<organism evidence="2 3">
    <name type="scientific">Frankia alni (strain DSM 45986 / CECT 9034 / ACN14a)</name>
    <dbReference type="NCBI Taxonomy" id="326424"/>
    <lineage>
        <taxon>Bacteria</taxon>
        <taxon>Bacillati</taxon>
        <taxon>Actinomycetota</taxon>
        <taxon>Actinomycetes</taxon>
        <taxon>Frankiales</taxon>
        <taxon>Frankiaceae</taxon>
        <taxon>Frankia</taxon>
    </lineage>
</organism>
<feature type="binding site" evidence="1">
    <location>
        <position position="306"/>
    </location>
    <ligand>
        <name>Zn(2+)</name>
        <dbReference type="ChEBI" id="CHEBI:29105"/>
    </ligand>
</feature>
<dbReference type="SUPFAM" id="SSF158745">
    <property type="entry name" value="LanC-like"/>
    <property type="match status" value="1"/>
</dbReference>
<dbReference type="InterPro" id="IPR007822">
    <property type="entry name" value="LANC-like"/>
</dbReference>
<gene>
    <name evidence="2" type="ordered locus">FRAAL6343</name>
</gene>
<dbReference type="PRINTS" id="PR01950">
    <property type="entry name" value="LANCSUPER"/>
</dbReference>
<dbReference type="EMBL" id="CT573213">
    <property type="protein sequence ID" value="CAJ64966.1"/>
    <property type="molecule type" value="Genomic_DNA"/>
</dbReference>
<feature type="binding site" evidence="1">
    <location>
        <position position="305"/>
    </location>
    <ligand>
        <name>Zn(2+)</name>
        <dbReference type="ChEBI" id="CHEBI:29105"/>
    </ligand>
</feature>